<sequence>MEVIADLANPEEWIVFHAMMLRRELVEQTRLGALLAEADRDFAPQRKERRGSS</sequence>
<proteinExistence type="predicted"/>
<gene>
    <name evidence="1" type="ORF">ACFO0B_00215</name>
</gene>
<reference evidence="2" key="1">
    <citation type="journal article" date="2019" name="Int. J. Syst. Evol. Microbiol.">
        <title>The Global Catalogue of Microorganisms (GCM) 10K type strain sequencing project: providing services to taxonomists for standard genome sequencing and annotation.</title>
        <authorList>
            <consortium name="The Broad Institute Genomics Platform"/>
            <consortium name="The Broad Institute Genome Sequencing Center for Infectious Disease"/>
            <person name="Wu L."/>
            <person name="Ma J."/>
        </authorList>
    </citation>
    <scope>NUCLEOTIDE SEQUENCE [LARGE SCALE GENOMIC DNA]</scope>
    <source>
        <strain evidence="2">CGMCC 4.7330</strain>
    </source>
</reference>
<organism evidence="1 2">
    <name type="scientific">Nocardia jiangsuensis</name>
    <dbReference type="NCBI Taxonomy" id="1691563"/>
    <lineage>
        <taxon>Bacteria</taxon>
        <taxon>Bacillati</taxon>
        <taxon>Actinomycetota</taxon>
        <taxon>Actinomycetes</taxon>
        <taxon>Mycobacteriales</taxon>
        <taxon>Nocardiaceae</taxon>
        <taxon>Nocardia</taxon>
    </lineage>
</organism>
<dbReference type="RefSeq" id="WP_378610191.1">
    <property type="nucleotide sequence ID" value="NZ_JBHSAX010000002.1"/>
</dbReference>
<comment type="caution">
    <text evidence="1">The sequence shown here is derived from an EMBL/GenBank/DDBJ whole genome shotgun (WGS) entry which is preliminary data.</text>
</comment>
<evidence type="ECO:0000313" key="1">
    <source>
        <dbReference type="EMBL" id="MFC3960407.1"/>
    </source>
</evidence>
<protein>
    <submittedName>
        <fullName evidence="1">Uncharacterized protein</fullName>
    </submittedName>
</protein>
<dbReference type="EMBL" id="JBHSAX010000002">
    <property type="protein sequence ID" value="MFC3960407.1"/>
    <property type="molecule type" value="Genomic_DNA"/>
</dbReference>
<dbReference type="Proteomes" id="UP001595696">
    <property type="component" value="Unassembled WGS sequence"/>
</dbReference>
<name>A0ABV8DL94_9NOCA</name>
<accession>A0ABV8DL94</accession>
<keyword evidence="2" id="KW-1185">Reference proteome</keyword>
<evidence type="ECO:0000313" key="2">
    <source>
        <dbReference type="Proteomes" id="UP001595696"/>
    </source>
</evidence>